<comment type="caution">
    <text evidence="1">The sequence shown here is derived from an EMBL/GenBank/DDBJ whole genome shotgun (WGS) entry which is preliminary data.</text>
</comment>
<keyword evidence="2" id="KW-1185">Reference proteome</keyword>
<reference evidence="1 2" key="1">
    <citation type="submission" date="2021-04" db="EMBL/GenBank/DDBJ databases">
        <authorList>
            <person name="Ivanova A."/>
        </authorList>
    </citation>
    <scope>NUCLEOTIDE SEQUENCE [LARGE SCALE GENOMIC DNA]</scope>
    <source>
        <strain evidence="1 2">G18</strain>
    </source>
</reference>
<evidence type="ECO:0000313" key="1">
    <source>
        <dbReference type="EMBL" id="MBP3956375.1"/>
    </source>
</evidence>
<evidence type="ECO:0000313" key="2">
    <source>
        <dbReference type="Proteomes" id="UP000676565"/>
    </source>
</evidence>
<dbReference type="EMBL" id="JAGKQQ010000001">
    <property type="protein sequence ID" value="MBP3956375.1"/>
    <property type="molecule type" value="Genomic_DNA"/>
</dbReference>
<gene>
    <name evidence="1" type="ORF">J8F10_13905</name>
</gene>
<dbReference type="RefSeq" id="WP_210654420.1">
    <property type="nucleotide sequence ID" value="NZ_JAGKQQ010000001.1"/>
</dbReference>
<sequence length="45" mass="5140">MRRGYSTITPAVVHALTRRTLERALGWTDYKRSVTHAPSCSTWCC</sequence>
<proteinExistence type="predicted"/>
<accession>A0ABS5BSX5</accession>
<protein>
    <submittedName>
        <fullName evidence="1">Uncharacterized protein</fullName>
    </submittedName>
</protein>
<dbReference type="Proteomes" id="UP000676565">
    <property type="component" value="Unassembled WGS sequence"/>
</dbReference>
<organism evidence="1 2">
    <name type="scientific">Gemmata palustris</name>
    <dbReference type="NCBI Taxonomy" id="2822762"/>
    <lineage>
        <taxon>Bacteria</taxon>
        <taxon>Pseudomonadati</taxon>
        <taxon>Planctomycetota</taxon>
        <taxon>Planctomycetia</taxon>
        <taxon>Gemmatales</taxon>
        <taxon>Gemmataceae</taxon>
        <taxon>Gemmata</taxon>
    </lineage>
</organism>
<name>A0ABS5BSX5_9BACT</name>